<name>A0A5E4CC02_MARMO</name>
<dbReference type="AlphaFoldDB" id="A0A5E4CC02"/>
<feature type="compositionally biased region" description="Pro residues" evidence="1">
    <location>
        <begin position="13"/>
        <end position="23"/>
    </location>
</feature>
<comment type="caution">
    <text evidence="2">The sequence shown here is derived from an EMBL/GenBank/DDBJ whole genome shotgun (WGS) entry which is preliminary data.</text>
</comment>
<dbReference type="Proteomes" id="UP000335636">
    <property type="component" value="Unassembled WGS sequence"/>
</dbReference>
<keyword evidence="3" id="KW-1185">Reference proteome</keyword>
<accession>A0A5E4CC02</accession>
<dbReference type="EMBL" id="CABDUW010001079">
    <property type="protein sequence ID" value="VTJ78471.1"/>
    <property type="molecule type" value="Genomic_DNA"/>
</dbReference>
<evidence type="ECO:0000313" key="2">
    <source>
        <dbReference type="EMBL" id="VTJ78471.1"/>
    </source>
</evidence>
<feature type="region of interest" description="Disordered" evidence="1">
    <location>
        <begin position="1"/>
        <end position="25"/>
    </location>
</feature>
<sequence length="86" mass="9166">MDESTQWATEPWSPGPLGPPPIMQPEHRFLSNPGRAHGEDAVLYGCQAGDGGLLAVWPPLLPQITSGCKKTTEPTSRLATATPQDC</sequence>
<organism evidence="2 3">
    <name type="scientific">Marmota monax</name>
    <name type="common">Woodchuck</name>
    <dbReference type="NCBI Taxonomy" id="9995"/>
    <lineage>
        <taxon>Eukaryota</taxon>
        <taxon>Metazoa</taxon>
        <taxon>Chordata</taxon>
        <taxon>Craniata</taxon>
        <taxon>Vertebrata</taxon>
        <taxon>Euteleostomi</taxon>
        <taxon>Mammalia</taxon>
        <taxon>Eutheria</taxon>
        <taxon>Euarchontoglires</taxon>
        <taxon>Glires</taxon>
        <taxon>Rodentia</taxon>
        <taxon>Sciuromorpha</taxon>
        <taxon>Sciuridae</taxon>
        <taxon>Xerinae</taxon>
        <taxon>Marmotini</taxon>
        <taxon>Marmota</taxon>
    </lineage>
</organism>
<gene>
    <name evidence="2" type="ORF">MONAX_5E037704</name>
</gene>
<evidence type="ECO:0000256" key="1">
    <source>
        <dbReference type="SAM" id="MobiDB-lite"/>
    </source>
</evidence>
<reference evidence="2" key="1">
    <citation type="submission" date="2019-04" db="EMBL/GenBank/DDBJ databases">
        <authorList>
            <person name="Alioto T."/>
            <person name="Alioto T."/>
        </authorList>
    </citation>
    <scope>NUCLEOTIDE SEQUENCE [LARGE SCALE GENOMIC DNA]</scope>
</reference>
<evidence type="ECO:0000313" key="3">
    <source>
        <dbReference type="Proteomes" id="UP000335636"/>
    </source>
</evidence>
<feature type="non-terminal residue" evidence="2">
    <location>
        <position position="86"/>
    </location>
</feature>
<protein>
    <submittedName>
        <fullName evidence="2">Uncharacterized protein</fullName>
    </submittedName>
</protein>
<proteinExistence type="predicted"/>